<dbReference type="PATRIC" id="fig|1437824.5.peg.2317"/>
<sequence length="461" mass="47337">MSIGAPSNLGTLLIQRLDAVLGTTLGQQANLASGAGPQAVPQPANPENPSALQNPAQRHPREAVDQANQQGRQQAAVGKAVRDMRLDNLLGRGTTFHGTTQSAPTTLGYAARIILALLNHFPHDGQAVRGQSPLLPNAGGRPGAGAAASGLPGGTGTGTGAPTAGGSSAQAGGVTQTWAQLATSLGQPGALAARFAQALSQSVQTSGLFYESHLTQLAAGKTTPQDLRQEPQGRIPPHPTPAGGAPRDAAPTAQNAAAAQNLPTARSAPNHAPNALLQNAQPQNAQQAAPTPGAPAAATGGAGPEAAQAHTAAGQTHTAPVPGIDPQAQLLVRQQLEVLANQAFVWQGEAWPGAGMQWEVRRRPQDEDGERDFEGDHWSTRLNLHLPSLGDVEARLSLSGDQLVMRLTAPQSAERLGQAIEPLRARLLAHGLQASQLSVQARDGDPDTSMLAPRENEIAAS</sequence>
<dbReference type="KEGG" id="cdn:BN940_11706"/>
<feature type="compositionally biased region" description="Low complexity" evidence="1">
    <location>
        <begin position="272"/>
        <end position="320"/>
    </location>
</feature>
<dbReference type="InterPro" id="IPR038610">
    <property type="entry name" value="FliK-like_C_sf"/>
</dbReference>
<dbReference type="HOGENOM" id="CLU_047528_0_0_4"/>
<gene>
    <name evidence="3" type="ORF">BN940_11706</name>
</gene>
<feature type="compositionally biased region" description="Polar residues" evidence="1">
    <location>
        <begin position="45"/>
        <end position="56"/>
    </location>
</feature>
<dbReference type="Gene3D" id="3.30.750.140">
    <property type="match status" value="1"/>
</dbReference>
<evidence type="ECO:0000256" key="1">
    <source>
        <dbReference type="SAM" id="MobiDB-lite"/>
    </source>
</evidence>
<protein>
    <recommendedName>
        <fullName evidence="2">Flagellar hook-length control protein-like C-terminal domain-containing protein</fullName>
    </recommendedName>
</protein>
<dbReference type="InterPro" id="IPR021136">
    <property type="entry name" value="Flagellar_hook_control-like_C"/>
</dbReference>
<dbReference type="Proteomes" id="UP000019805">
    <property type="component" value="Chromosome"/>
</dbReference>
<dbReference type="eggNOG" id="COG3144">
    <property type="taxonomic scope" value="Bacteria"/>
</dbReference>
<evidence type="ECO:0000313" key="3">
    <source>
        <dbReference type="EMBL" id="CDM24799.1"/>
    </source>
</evidence>
<reference evidence="3 4" key="1">
    <citation type="journal article" date="2014" name="BMC Microbiol.">
        <title>The oxygen-independent metabolism of cyclic monoterpenes in Castellaniella defragrans 65Phen.</title>
        <authorList>
            <person name="Petasch J."/>
            <person name="Disch E.M."/>
            <person name="Markert S."/>
            <person name="Becher D."/>
            <person name="Schweder T."/>
            <person name="Huttel B."/>
            <person name="Reinhardt R."/>
            <person name="Harder J."/>
        </authorList>
    </citation>
    <scope>NUCLEOTIDE SEQUENCE [LARGE SCALE GENOMIC DNA]</scope>
    <source>
        <strain evidence="3">65Phen</strain>
    </source>
</reference>
<name>W8WYZ0_CASD6</name>
<dbReference type="RefSeq" id="WP_052355807.1">
    <property type="nucleotide sequence ID" value="NZ_HG916765.1"/>
</dbReference>
<dbReference type="Pfam" id="PF02120">
    <property type="entry name" value="Flg_hook"/>
    <property type="match status" value="1"/>
</dbReference>
<dbReference type="AlphaFoldDB" id="W8WYZ0"/>
<proteinExistence type="predicted"/>
<feature type="region of interest" description="Disordered" evidence="1">
    <location>
        <begin position="32"/>
        <end position="80"/>
    </location>
</feature>
<accession>W8WYZ0</accession>
<feature type="region of interest" description="Disordered" evidence="1">
    <location>
        <begin position="438"/>
        <end position="461"/>
    </location>
</feature>
<dbReference type="EMBL" id="HG916765">
    <property type="protein sequence ID" value="CDM24799.1"/>
    <property type="molecule type" value="Genomic_DNA"/>
</dbReference>
<dbReference type="OrthoDB" id="5296742at2"/>
<dbReference type="STRING" id="1437824.BN940_11706"/>
<feature type="compositionally biased region" description="Low complexity" evidence="1">
    <location>
        <begin position="160"/>
        <end position="171"/>
    </location>
</feature>
<organism evidence="3 4">
    <name type="scientific">Castellaniella defragrans (strain DSM 12143 / CCUG 39792 / 65Phen)</name>
    <name type="common">Alcaligenes defragrans</name>
    <dbReference type="NCBI Taxonomy" id="1437824"/>
    <lineage>
        <taxon>Bacteria</taxon>
        <taxon>Pseudomonadati</taxon>
        <taxon>Pseudomonadota</taxon>
        <taxon>Betaproteobacteria</taxon>
        <taxon>Burkholderiales</taxon>
        <taxon>Alcaligenaceae</taxon>
        <taxon>Castellaniella</taxon>
    </lineage>
</organism>
<feature type="compositionally biased region" description="Low complexity" evidence="1">
    <location>
        <begin position="249"/>
        <end position="265"/>
    </location>
</feature>
<feature type="domain" description="Flagellar hook-length control protein-like C-terminal" evidence="2">
    <location>
        <begin position="375"/>
        <end position="445"/>
    </location>
</feature>
<feature type="region of interest" description="Disordered" evidence="1">
    <location>
        <begin position="128"/>
        <end position="171"/>
    </location>
</feature>
<feature type="region of interest" description="Disordered" evidence="1">
    <location>
        <begin position="221"/>
        <end position="322"/>
    </location>
</feature>
<evidence type="ECO:0000259" key="2">
    <source>
        <dbReference type="Pfam" id="PF02120"/>
    </source>
</evidence>
<evidence type="ECO:0000313" key="4">
    <source>
        <dbReference type="Proteomes" id="UP000019805"/>
    </source>
</evidence>
<keyword evidence="4" id="KW-1185">Reference proteome</keyword>